<dbReference type="EMBL" id="QKKF02002464">
    <property type="protein sequence ID" value="RZF48429.1"/>
    <property type="molecule type" value="Genomic_DNA"/>
</dbReference>
<keyword evidence="4" id="KW-1185">Reference proteome</keyword>
<feature type="compositionally biased region" description="Low complexity" evidence="1">
    <location>
        <begin position="22"/>
        <end position="47"/>
    </location>
</feature>
<feature type="region of interest" description="Disordered" evidence="1">
    <location>
        <begin position="1"/>
        <end position="163"/>
    </location>
</feature>
<reference evidence="2" key="2">
    <citation type="submission" date="2019-02" db="EMBL/GenBank/DDBJ databases">
        <authorList>
            <person name="Zhu J."/>
            <person name="Jiang F."/>
            <person name="Wang X."/>
            <person name="Yang P."/>
            <person name="Bao Y."/>
            <person name="Zhao W."/>
            <person name="Wang W."/>
            <person name="Lu H."/>
            <person name="Wang Q."/>
            <person name="Cui N."/>
            <person name="Li J."/>
            <person name="Chen X."/>
            <person name="Luo L."/>
            <person name="Yu J."/>
            <person name="Kang L."/>
            <person name="Cui F."/>
        </authorList>
    </citation>
    <scope>NUCLEOTIDE SEQUENCE</scope>
    <source>
        <strain evidence="2">Lst14</strain>
        <tissue evidence="2">Whole body</tissue>
    </source>
</reference>
<gene>
    <name evidence="2" type="ORF">LSTR_LSTR009810</name>
    <name evidence="3" type="ORF">LSTR_LSTR015916</name>
</gene>
<dbReference type="AlphaFoldDB" id="A0A482XPI5"/>
<dbReference type="InParanoid" id="A0A482XPI5"/>
<evidence type="ECO:0000313" key="3">
    <source>
        <dbReference type="EMBL" id="RZF48429.1"/>
    </source>
</evidence>
<reference evidence="2 4" key="1">
    <citation type="journal article" date="2017" name="Gigascience">
        <title>Genome sequence of the small brown planthopper, Laodelphax striatellus.</title>
        <authorList>
            <person name="Zhu J."/>
            <person name="Jiang F."/>
            <person name="Wang X."/>
            <person name="Yang P."/>
            <person name="Bao Y."/>
            <person name="Zhao W."/>
            <person name="Wang W."/>
            <person name="Lu H."/>
            <person name="Wang Q."/>
            <person name="Cui N."/>
            <person name="Li J."/>
            <person name="Chen X."/>
            <person name="Luo L."/>
            <person name="Yu J."/>
            <person name="Kang L."/>
            <person name="Cui F."/>
        </authorList>
    </citation>
    <scope>NUCLEOTIDE SEQUENCE [LARGE SCALE GENOMIC DNA]</scope>
    <source>
        <strain evidence="2">Lst14</strain>
        <tissue evidence="2">Whole body</tissue>
    </source>
</reference>
<proteinExistence type="predicted"/>
<feature type="compositionally biased region" description="Low complexity" evidence="1">
    <location>
        <begin position="127"/>
        <end position="148"/>
    </location>
</feature>
<feature type="compositionally biased region" description="Low complexity" evidence="1">
    <location>
        <begin position="1"/>
        <end position="14"/>
    </location>
</feature>
<evidence type="ECO:0000256" key="1">
    <source>
        <dbReference type="SAM" id="MobiDB-lite"/>
    </source>
</evidence>
<sequence>MSNPEVVESVVAQEEAAETKESGQQSPSAAAAGASATATSSVPVDSSESADELGAKSPNFSDVSRSPKLRRPDTPIGRRLSLSQLGHTYSPPTVEGNDGKKASPPGIPTRGPYCRGGRRMVRRGRFLGRSASSATVTSSSAAAAASVVDNAETSPQGSDSQQK</sequence>
<accession>A0A482XPI5</accession>
<comment type="caution">
    <text evidence="2">The sequence shown here is derived from an EMBL/GenBank/DDBJ whole genome shotgun (WGS) entry which is preliminary data.</text>
</comment>
<feature type="compositionally biased region" description="Polar residues" evidence="1">
    <location>
        <begin position="81"/>
        <end position="91"/>
    </location>
</feature>
<dbReference type="EMBL" id="QKKF02004574">
    <property type="protein sequence ID" value="RZF47319.1"/>
    <property type="molecule type" value="Genomic_DNA"/>
</dbReference>
<feature type="compositionally biased region" description="Polar residues" evidence="1">
    <location>
        <begin position="151"/>
        <end position="163"/>
    </location>
</feature>
<name>A0A482XPI5_LAOST</name>
<evidence type="ECO:0000313" key="4">
    <source>
        <dbReference type="Proteomes" id="UP000291343"/>
    </source>
</evidence>
<feature type="compositionally biased region" description="Basic residues" evidence="1">
    <location>
        <begin position="116"/>
        <end position="126"/>
    </location>
</feature>
<evidence type="ECO:0000313" key="2">
    <source>
        <dbReference type="EMBL" id="RZF47319.1"/>
    </source>
</evidence>
<dbReference type="Proteomes" id="UP000291343">
    <property type="component" value="Unassembled WGS sequence"/>
</dbReference>
<organism evidence="2 4">
    <name type="scientific">Laodelphax striatellus</name>
    <name type="common">Small brown planthopper</name>
    <name type="synonym">Delphax striatella</name>
    <dbReference type="NCBI Taxonomy" id="195883"/>
    <lineage>
        <taxon>Eukaryota</taxon>
        <taxon>Metazoa</taxon>
        <taxon>Ecdysozoa</taxon>
        <taxon>Arthropoda</taxon>
        <taxon>Hexapoda</taxon>
        <taxon>Insecta</taxon>
        <taxon>Pterygota</taxon>
        <taxon>Neoptera</taxon>
        <taxon>Paraneoptera</taxon>
        <taxon>Hemiptera</taxon>
        <taxon>Auchenorrhyncha</taxon>
        <taxon>Fulgoroidea</taxon>
        <taxon>Delphacidae</taxon>
        <taxon>Criomorphinae</taxon>
        <taxon>Laodelphax</taxon>
    </lineage>
</organism>
<protein>
    <submittedName>
        <fullName evidence="2">Uncharacterized protein</fullName>
    </submittedName>
</protein>